<comment type="caution">
    <text evidence="1">The sequence shown here is derived from an EMBL/GenBank/DDBJ whole genome shotgun (WGS) entry which is preliminary data.</text>
</comment>
<evidence type="ECO:0000313" key="1">
    <source>
        <dbReference type="EMBL" id="TKY91312.1"/>
    </source>
</evidence>
<protein>
    <submittedName>
        <fullName evidence="1">Uncharacterized protein</fullName>
    </submittedName>
</protein>
<sequence>MLHNGCDLMKSEKKDQMTDEQQYKATVNRNRKISRINIFILGAGLILTLLDQIVIGTVLIYMGIIIFLFTLITNILGWLKVRK</sequence>
<reference evidence="1" key="1">
    <citation type="submission" date="2018-09" db="EMBL/GenBank/DDBJ databases">
        <title>A genomic encyclopedia of anaerobic methanotrophic archaea.</title>
        <authorList>
            <person name="Skennerton C.T."/>
            <person name="Chadwick G.L."/>
            <person name="Laso-Perez R."/>
            <person name="Leu A.O."/>
            <person name="Speth D.R."/>
            <person name="Yu H."/>
            <person name="Morgan-Lang C."/>
            <person name="Hatzenpichler R."/>
            <person name="Goudeau D."/>
            <person name="Malmstrom R."/>
            <person name="Woyke T."/>
            <person name="Hallam S."/>
            <person name="Tyson G.W."/>
            <person name="Wegener G."/>
            <person name="Boetius A."/>
            <person name="Orphan V.J."/>
        </authorList>
    </citation>
    <scope>NUCLEOTIDE SEQUENCE</scope>
    <source>
        <strain evidence="1">CONS3730D10UFb2</strain>
    </source>
</reference>
<proteinExistence type="predicted"/>
<evidence type="ECO:0000313" key="2">
    <source>
        <dbReference type="Proteomes" id="UP000315423"/>
    </source>
</evidence>
<organism evidence="1 2">
    <name type="scientific">Candidatus Methanomarinus sp</name>
    <dbReference type="NCBI Taxonomy" id="3386244"/>
    <lineage>
        <taxon>Archaea</taxon>
        <taxon>Methanobacteriati</taxon>
        <taxon>Methanobacteriota</taxon>
        <taxon>Stenosarchaea group</taxon>
        <taxon>Methanomicrobia</taxon>
        <taxon>Methanosarcinales</taxon>
        <taxon>ANME-2 cluster</taxon>
        <taxon>Candidatus Methanocomedenaceae</taxon>
        <taxon>Candidatus Methanomarinus</taxon>
    </lineage>
</organism>
<name>A0AC61S9Z9_9EURY</name>
<gene>
    <name evidence="1" type="ORF">C5S46_06515</name>
</gene>
<dbReference type="EMBL" id="QYBA01000219">
    <property type="protein sequence ID" value="TKY91312.1"/>
    <property type="molecule type" value="Genomic_DNA"/>
</dbReference>
<accession>A0AC61S9Z9</accession>
<dbReference type="Proteomes" id="UP000315423">
    <property type="component" value="Unassembled WGS sequence"/>
</dbReference>